<evidence type="ECO:0000259" key="6">
    <source>
        <dbReference type="PROSITE" id="PS50850"/>
    </source>
</evidence>
<proteinExistence type="predicted"/>
<dbReference type="GO" id="GO:0016020">
    <property type="term" value="C:membrane"/>
    <property type="evidence" value="ECO:0007669"/>
    <property type="project" value="UniProtKB-SubCell"/>
</dbReference>
<dbReference type="STRING" id="354355.SAMN05660816_02029"/>
<dbReference type="OrthoDB" id="783189at2"/>
<accession>A0A1V9E1N5</accession>
<feature type="transmembrane region" description="Helical" evidence="5">
    <location>
        <begin position="437"/>
        <end position="456"/>
    </location>
</feature>
<feature type="transmembrane region" description="Helical" evidence="5">
    <location>
        <begin position="138"/>
        <end position="157"/>
    </location>
</feature>
<dbReference type="PANTHER" id="PTHR42718:SF39">
    <property type="entry name" value="ACTINORHODIN TRANSPORTER-RELATED"/>
    <property type="match status" value="1"/>
</dbReference>
<evidence type="ECO:0000256" key="5">
    <source>
        <dbReference type="SAM" id="Phobius"/>
    </source>
</evidence>
<feature type="domain" description="Major facilitator superfamily (MFS) profile" evidence="6">
    <location>
        <begin position="10"/>
        <end position="462"/>
    </location>
</feature>
<feature type="transmembrane region" description="Helical" evidence="5">
    <location>
        <begin position="169"/>
        <end position="189"/>
    </location>
</feature>
<comment type="subcellular location">
    <subcellularLocation>
        <location evidence="1">Membrane</location>
        <topology evidence="1">Multi-pass membrane protein</topology>
    </subcellularLocation>
</comment>
<dbReference type="InterPro" id="IPR020846">
    <property type="entry name" value="MFS_dom"/>
</dbReference>
<organism evidence="7 8">
    <name type="scientific">Niastella yeongjuensis</name>
    <dbReference type="NCBI Taxonomy" id="354355"/>
    <lineage>
        <taxon>Bacteria</taxon>
        <taxon>Pseudomonadati</taxon>
        <taxon>Bacteroidota</taxon>
        <taxon>Chitinophagia</taxon>
        <taxon>Chitinophagales</taxon>
        <taxon>Chitinophagaceae</taxon>
        <taxon>Niastella</taxon>
    </lineage>
</organism>
<dbReference type="CDD" id="cd17321">
    <property type="entry name" value="MFS_MMR_MDR_like"/>
    <property type="match status" value="1"/>
</dbReference>
<evidence type="ECO:0000256" key="2">
    <source>
        <dbReference type="ARBA" id="ARBA00022692"/>
    </source>
</evidence>
<dbReference type="Gene3D" id="1.20.1250.20">
    <property type="entry name" value="MFS general substrate transporter like domains"/>
    <property type="match status" value="1"/>
</dbReference>
<dbReference type="AlphaFoldDB" id="A0A1V9E1N5"/>
<dbReference type="RefSeq" id="WP_081204295.1">
    <property type="nucleotide sequence ID" value="NZ_FOCZ01000003.1"/>
</dbReference>
<feature type="transmembrane region" description="Helical" evidence="5">
    <location>
        <begin position="408"/>
        <end position="425"/>
    </location>
</feature>
<feature type="transmembrane region" description="Helical" evidence="5">
    <location>
        <begin position="273"/>
        <end position="296"/>
    </location>
</feature>
<reference evidence="8" key="1">
    <citation type="submission" date="2016-04" db="EMBL/GenBank/DDBJ databases">
        <authorList>
            <person name="Chen L."/>
            <person name="Zhuang W."/>
            <person name="Wang G."/>
        </authorList>
    </citation>
    <scope>NUCLEOTIDE SEQUENCE [LARGE SCALE GENOMIC DNA]</scope>
    <source>
        <strain evidence="8">17621</strain>
    </source>
</reference>
<dbReference type="Gene3D" id="1.20.1720.10">
    <property type="entry name" value="Multidrug resistance protein D"/>
    <property type="match status" value="1"/>
</dbReference>
<dbReference type="Proteomes" id="UP000192610">
    <property type="component" value="Unassembled WGS sequence"/>
</dbReference>
<feature type="transmembrane region" description="Helical" evidence="5">
    <location>
        <begin position="102"/>
        <end position="126"/>
    </location>
</feature>
<evidence type="ECO:0000256" key="1">
    <source>
        <dbReference type="ARBA" id="ARBA00004141"/>
    </source>
</evidence>
<feature type="transmembrane region" description="Helical" evidence="5">
    <location>
        <begin position="7"/>
        <end position="32"/>
    </location>
</feature>
<dbReference type="EMBL" id="LVXG01000078">
    <property type="protein sequence ID" value="OQP39805.1"/>
    <property type="molecule type" value="Genomic_DNA"/>
</dbReference>
<gene>
    <name evidence="7" type="ORF">A4H97_16415</name>
</gene>
<name>A0A1V9E1N5_9BACT</name>
<dbReference type="PROSITE" id="PS50850">
    <property type="entry name" value="MFS"/>
    <property type="match status" value="1"/>
</dbReference>
<dbReference type="Pfam" id="PF07690">
    <property type="entry name" value="MFS_1"/>
    <property type="match status" value="2"/>
</dbReference>
<sequence length="470" mass="51023">MSKTISPWLALGIVLTAPLLSVIDVFIINVAIPSIKTGVHASDAQVQLVIAAYLLGYAAFLITGGRSGDHYGRKRTFFWGMIGFTVFSCLCGIAQTPDQLNLMRFLQGVSAAFMVPQAIAFIQVLFSDPKERSKAIGWFGITLGLASVIGQVLGGYFASGHFFVPGWRLIFLINLPIGVASLIAAWLYLPETERHTNTKMDMSGVLILTIALFCMIYPLIQGREAGWPWWSFALLIVSGLIFWFFFYDQHRKKVTGRAPLIDTDLFKFRDLNIGLAAVLFHFMMHTSYLLLSAVFLQNGLGVSALTSGLYFVAPGILFTISSVAASRLIPRYGTPVLQVGIAIIVVTIILQIVYFKTGAGVPMLFTLQALYGLGNGLVLPSLLNITLRSLPAHFAGAAAGIYSTVQQTSSALGICLVGGLFYYLIDHAKNVQLAFHYGLATHIGCLVILSILLMCLPKKTSGVATTHVAE</sequence>
<feature type="transmembrane region" description="Helical" evidence="5">
    <location>
        <begin position="336"/>
        <end position="355"/>
    </location>
</feature>
<dbReference type="GO" id="GO:0022857">
    <property type="term" value="F:transmembrane transporter activity"/>
    <property type="evidence" value="ECO:0007669"/>
    <property type="project" value="InterPro"/>
</dbReference>
<feature type="transmembrane region" description="Helical" evidence="5">
    <location>
        <begin position="308"/>
        <end position="329"/>
    </location>
</feature>
<feature type="transmembrane region" description="Helical" evidence="5">
    <location>
        <begin position="44"/>
        <end position="64"/>
    </location>
</feature>
<keyword evidence="8" id="KW-1185">Reference proteome</keyword>
<comment type="caution">
    <text evidence="7">The sequence shown here is derived from an EMBL/GenBank/DDBJ whole genome shotgun (WGS) entry which is preliminary data.</text>
</comment>
<protein>
    <recommendedName>
        <fullName evidence="6">Major facilitator superfamily (MFS) profile domain-containing protein</fullName>
    </recommendedName>
</protein>
<feature type="transmembrane region" description="Helical" evidence="5">
    <location>
        <begin position="201"/>
        <end position="220"/>
    </location>
</feature>
<evidence type="ECO:0000256" key="4">
    <source>
        <dbReference type="ARBA" id="ARBA00023136"/>
    </source>
</evidence>
<evidence type="ECO:0000256" key="3">
    <source>
        <dbReference type="ARBA" id="ARBA00022989"/>
    </source>
</evidence>
<dbReference type="PANTHER" id="PTHR42718">
    <property type="entry name" value="MAJOR FACILITATOR SUPERFAMILY MULTIDRUG TRANSPORTER MFSC"/>
    <property type="match status" value="1"/>
</dbReference>
<dbReference type="SUPFAM" id="SSF103473">
    <property type="entry name" value="MFS general substrate transporter"/>
    <property type="match status" value="2"/>
</dbReference>
<feature type="transmembrane region" description="Helical" evidence="5">
    <location>
        <begin position="226"/>
        <end position="247"/>
    </location>
</feature>
<feature type="transmembrane region" description="Helical" evidence="5">
    <location>
        <begin position="367"/>
        <end position="387"/>
    </location>
</feature>
<dbReference type="InterPro" id="IPR036259">
    <property type="entry name" value="MFS_trans_sf"/>
</dbReference>
<dbReference type="InterPro" id="IPR011701">
    <property type="entry name" value="MFS"/>
</dbReference>
<feature type="transmembrane region" description="Helical" evidence="5">
    <location>
        <begin position="76"/>
        <end position="96"/>
    </location>
</feature>
<keyword evidence="2 5" id="KW-0812">Transmembrane</keyword>
<evidence type="ECO:0000313" key="8">
    <source>
        <dbReference type="Proteomes" id="UP000192610"/>
    </source>
</evidence>
<keyword evidence="3 5" id="KW-1133">Transmembrane helix</keyword>
<evidence type="ECO:0000313" key="7">
    <source>
        <dbReference type="EMBL" id="OQP39805.1"/>
    </source>
</evidence>
<keyword evidence="4 5" id="KW-0472">Membrane</keyword>